<organism evidence="10 11">
    <name type="scientific">Candidatus Staskawiczbacteria bacterium RIFCSPHIGHO2_02_FULL_42_22</name>
    <dbReference type="NCBI Taxonomy" id="1802207"/>
    <lineage>
        <taxon>Bacteria</taxon>
        <taxon>Candidatus Staskawicziibacteriota</taxon>
    </lineage>
</organism>
<comment type="similarity">
    <text evidence="2">Belongs to the GSP F family.</text>
</comment>
<evidence type="ECO:0000256" key="2">
    <source>
        <dbReference type="ARBA" id="ARBA00005745"/>
    </source>
</evidence>
<reference evidence="10 11" key="1">
    <citation type="journal article" date="2016" name="Nat. Commun.">
        <title>Thousands of microbial genomes shed light on interconnected biogeochemical processes in an aquifer system.</title>
        <authorList>
            <person name="Anantharaman K."/>
            <person name="Brown C.T."/>
            <person name="Hug L.A."/>
            <person name="Sharon I."/>
            <person name="Castelle C.J."/>
            <person name="Probst A.J."/>
            <person name="Thomas B.C."/>
            <person name="Singh A."/>
            <person name="Wilkins M.J."/>
            <person name="Karaoz U."/>
            <person name="Brodie E.L."/>
            <person name="Williams K.H."/>
            <person name="Hubbard S.S."/>
            <person name="Banfield J.F."/>
        </authorList>
    </citation>
    <scope>NUCLEOTIDE SEQUENCE [LARGE SCALE GENOMIC DNA]</scope>
</reference>
<dbReference type="FunFam" id="1.20.81.30:FF:000001">
    <property type="entry name" value="Type II secretion system protein F"/>
    <property type="match status" value="2"/>
</dbReference>
<feature type="domain" description="Type II secretion system protein GspF" evidence="9">
    <location>
        <begin position="274"/>
        <end position="394"/>
    </location>
</feature>
<dbReference type="InterPro" id="IPR018076">
    <property type="entry name" value="T2SS_GspF_dom"/>
</dbReference>
<proteinExistence type="inferred from homology"/>
<evidence type="ECO:0000313" key="11">
    <source>
        <dbReference type="Proteomes" id="UP000178820"/>
    </source>
</evidence>
<dbReference type="InterPro" id="IPR042094">
    <property type="entry name" value="T2SS_GspF_sf"/>
</dbReference>
<dbReference type="AlphaFoldDB" id="A0A1G2I431"/>
<dbReference type="PANTHER" id="PTHR30012">
    <property type="entry name" value="GENERAL SECRETION PATHWAY PROTEIN"/>
    <property type="match status" value="1"/>
</dbReference>
<keyword evidence="5 8" id="KW-0812">Transmembrane</keyword>
<comment type="subcellular location">
    <subcellularLocation>
        <location evidence="1">Cell inner membrane</location>
        <topology evidence="1">Multi-pass membrane protein</topology>
    </subcellularLocation>
</comment>
<dbReference type="GO" id="GO:0005886">
    <property type="term" value="C:plasma membrane"/>
    <property type="evidence" value="ECO:0007669"/>
    <property type="project" value="UniProtKB-SubCell"/>
</dbReference>
<dbReference type="Gene3D" id="1.20.81.30">
    <property type="entry name" value="Type II secretion system (T2SS), domain F"/>
    <property type="match status" value="2"/>
</dbReference>
<evidence type="ECO:0000256" key="4">
    <source>
        <dbReference type="ARBA" id="ARBA00022519"/>
    </source>
</evidence>
<name>A0A1G2I431_9BACT</name>
<dbReference type="PANTHER" id="PTHR30012:SF0">
    <property type="entry name" value="TYPE II SECRETION SYSTEM PROTEIN F-RELATED"/>
    <property type="match status" value="1"/>
</dbReference>
<dbReference type="PRINTS" id="PR00812">
    <property type="entry name" value="BCTERIALGSPF"/>
</dbReference>
<dbReference type="EMBL" id="MHOT01000010">
    <property type="protein sequence ID" value="OGZ69495.1"/>
    <property type="molecule type" value="Genomic_DNA"/>
</dbReference>
<evidence type="ECO:0000256" key="7">
    <source>
        <dbReference type="ARBA" id="ARBA00023136"/>
    </source>
</evidence>
<dbReference type="Proteomes" id="UP000178820">
    <property type="component" value="Unassembled WGS sequence"/>
</dbReference>
<dbReference type="Pfam" id="PF00482">
    <property type="entry name" value="T2SSF"/>
    <property type="match status" value="2"/>
</dbReference>
<feature type="domain" description="Type II secretion system protein GspF" evidence="9">
    <location>
        <begin position="71"/>
        <end position="193"/>
    </location>
</feature>
<accession>A0A1G2I431</accession>
<feature type="transmembrane region" description="Helical" evidence="8">
    <location>
        <begin position="223"/>
        <end position="241"/>
    </location>
</feature>
<dbReference type="InterPro" id="IPR003004">
    <property type="entry name" value="GspF/PilC"/>
</dbReference>
<evidence type="ECO:0000313" key="10">
    <source>
        <dbReference type="EMBL" id="OGZ69495.1"/>
    </source>
</evidence>
<keyword evidence="7 8" id="KW-0472">Membrane</keyword>
<evidence type="ECO:0000256" key="5">
    <source>
        <dbReference type="ARBA" id="ARBA00022692"/>
    </source>
</evidence>
<feature type="transmembrane region" description="Helical" evidence="8">
    <location>
        <begin position="170"/>
        <end position="192"/>
    </location>
</feature>
<evidence type="ECO:0000256" key="3">
    <source>
        <dbReference type="ARBA" id="ARBA00022475"/>
    </source>
</evidence>
<evidence type="ECO:0000259" key="9">
    <source>
        <dbReference type="Pfam" id="PF00482"/>
    </source>
</evidence>
<keyword evidence="6 8" id="KW-1133">Transmembrane helix</keyword>
<feature type="transmembrane region" description="Helical" evidence="8">
    <location>
        <begin position="377"/>
        <end position="398"/>
    </location>
</feature>
<keyword evidence="4" id="KW-0997">Cell inner membrane</keyword>
<sequence>MPNYFYTAKSFDGQTKTGTLFANDIMQLAKALKAENMLLIKAISSDQKKKGSWNMLIPSFGVSTKEKIMMTRNLWIMFSAGLSLVKIFDILSAQTKNTKLKNIMLNVNVMLNKGESFSDALARYPKVFNDFFLSMVKIGEESGTLEATFEILSNHMDRDWELKSKIRGALIYPCIILIVMGGIGIVVSTFVLPKFSSFLLGMNIPLPLYTRILIGLGTYSQRYWYLSLVIPVVLAYAFFMAMKTRTGRLTRDTILLRVPLLSSFIKKSNATIIIRSLSSLNSSGISLVRSLEITGATAPNIYFKNALNNAIEKVKKGEKLSNALKPYAKIFPFGAIDMMEVGEETGKTSLVLKKLAEFYEQEVIEETKNFSVIIEPLLLIFLGLVVAFFAISIIEPMYSSLKSI</sequence>
<dbReference type="STRING" id="1802207.A3D44_03710"/>
<protein>
    <recommendedName>
        <fullName evidence="9">Type II secretion system protein GspF domain-containing protein</fullName>
    </recommendedName>
</protein>
<comment type="caution">
    <text evidence="10">The sequence shown here is derived from an EMBL/GenBank/DDBJ whole genome shotgun (WGS) entry which is preliminary data.</text>
</comment>
<keyword evidence="3" id="KW-1003">Cell membrane</keyword>
<evidence type="ECO:0000256" key="6">
    <source>
        <dbReference type="ARBA" id="ARBA00022989"/>
    </source>
</evidence>
<gene>
    <name evidence="10" type="ORF">A3D44_03710</name>
</gene>
<evidence type="ECO:0000256" key="8">
    <source>
        <dbReference type="SAM" id="Phobius"/>
    </source>
</evidence>
<evidence type="ECO:0000256" key="1">
    <source>
        <dbReference type="ARBA" id="ARBA00004429"/>
    </source>
</evidence>